<dbReference type="SUPFAM" id="SSF56784">
    <property type="entry name" value="HAD-like"/>
    <property type="match status" value="1"/>
</dbReference>
<keyword evidence="3 4" id="KW-0378">Hydrolase</keyword>
<comment type="pathway">
    <text evidence="1 4">Glycan biosynthesis; trehalose biosynthesis.</text>
</comment>
<dbReference type="Pfam" id="PF02358">
    <property type="entry name" value="Trehalose_PPase"/>
    <property type="match status" value="1"/>
</dbReference>
<keyword evidence="7" id="KW-1185">Reference proteome</keyword>
<dbReference type="InterPro" id="IPR036412">
    <property type="entry name" value="HAD-like_sf"/>
</dbReference>
<evidence type="ECO:0000313" key="6">
    <source>
        <dbReference type="EMBL" id="MFC7069760.1"/>
    </source>
</evidence>
<dbReference type="Gene3D" id="3.30.70.1020">
    <property type="entry name" value="Trehalose-6-phosphate phosphatase related protein, domain 2"/>
    <property type="match status" value="1"/>
</dbReference>
<dbReference type="PANTHER" id="PTHR43768">
    <property type="entry name" value="TREHALOSE 6-PHOSPHATE PHOSPHATASE"/>
    <property type="match status" value="1"/>
</dbReference>
<dbReference type="PANTHER" id="PTHR43768:SF3">
    <property type="entry name" value="TREHALOSE 6-PHOSPHATE PHOSPHATASE"/>
    <property type="match status" value="1"/>
</dbReference>
<dbReference type="InterPro" id="IPR023214">
    <property type="entry name" value="HAD_sf"/>
</dbReference>
<evidence type="ECO:0000256" key="2">
    <source>
        <dbReference type="ARBA" id="ARBA00008770"/>
    </source>
</evidence>
<comment type="function">
    <text evidence="4">Removes the phosphate from trehalose 6-phosphate to produce free trehalose.</text>
</comment>
<keyword evidence="4" id="KW-0479">Metal-binding</keyword>
<dbReference type="GeneID" id="81124184"/>
<gene>
    <name evidence="6" type="primary">otsB</name>
    <name evidence="6" type="ORF">ACFQL9_08915</name>
</gene>
<keyword evidence="4" id="KW-0460">Magnesium</keyword>
<evidence type="ECO:0000256" key="1">
    <source>
        <dbReference type="ARBA" id="ARBA00005199"/>
    </source>
</evidence>
<feature type="region of interest" description="Disordered" evidence="5">
    <location>
        <begin position="1"/>
        <end position="33"/>
    </location>
</feature>
<comment type="similarity">
    <text evidence="2 4">Belongs to the trehalose phosphatase family.</text>
</comment>
<dbReference type="NCBIfam" id="TIGR01484">
    <property type="entry name" value="HAD-SF-IIB"/>
    <property type="match status" value="1"/>
</dbReference>
<protein>
    <recommendedName>
        <fullName evidence="4">Trehalose 6-phosphate phosphatase</fullName>
        <ecNumber evidence="4">3.1.3.12</ecNumber>
    </recommendedName>
</protein>
<sequence>MTDAEERAAAATDGEDTVSTEPGGDADPADASVPTLAPVADVLTDAADLGALVHGSAGVVVGLDFDGTLAPVVDDHAGASLAPAVRPVLRRLAARPSVLVAVVSGRALDDLRGRVGRTDEGVVYAGNHGLELGHGDETVVHPDALRRRDDVAGLCDALGDRLADVPGTAVENKGITATVHYRTAHSTAVPGVIDAVETAVADRDGLRVTAGDRIREIRPAVDWDKGDAMRLLSAVAPDDWTTVYVGDDVTDEDAFAAVQPDGAGVHVARGGSAVDPGETAAAHRLDGQSSVTALLRWIDEVAPRPSRRVDWSDLRPLDDPFGPAGR</sequence>
<comment type="caution">
    <text evidence="6">The sequence shown here is derived from an EMBL/GenBank/DDBJ whole genome shotgun (WGS) entry which is preliminary data.</text>
</comment>
<dbReference type="Proteomes" id="UP001596461">
    <property type="component" value="Unassembled WGS sequence"/>
</dbReference>
<dbReference type="NCBIfam" id="TIGR00685">
    <property type="entry name" value="T6PP"/>
    <property type="match status" value="1"/>
</dbReference>
<dbReference type="AlphaFoldDB" id="A0ABD5WE35"/>
<evidence type="ECO:0000256" key="3">
    <source>
        <dbReference type="ARBA" id="ARBA00022801"/>
    </source>
</evidence>
<evidence type="ECO:0000256" key="4">
    <source>
        <dbReference type="RuleBase" id="RU361117"/>
    </source>
</evidence>
<dbReference type="InterPro" id="IPR003337">
    <property type="entry name" value="Trehalose_PPase"/>
</dbReference>
<proteinExistence type="inferred from homology"/>
<evidence type="ECO:0000256" key="5">
    <source>
        <dbReference type="SAM" id="MobiDB-lite"/>
    </source>
</evidence>
<dbReference type="InterPro" id="IPR006379">
    <property type="entry name" value="HAD-SF_hydro_IIB"/>
</dbReference>
<evidence type="ECO:0000313" key="7">
    <source>
        <dbReference type="Proteomes" id="UP001596461"/>
    </source>
</evidence>
<dbReference type="GO" id="GO:0004805">
    <property type="term" value="F:trehalose-phosphatase activity"/>
    <property type="evidence" value="ECO:0007669"/>
    <property type="project" value="UniProtKB-EC"/>
</dbReference>
<organism evidence="6 7">
    <name type="scientific">Halobaculum lipolyticum</name>
    <dbReference type="NCBI Taxonomy" id="3032001"/>
    <lineage>
        <taxon>Archaea</taxon>
        <taxon>Methanobacteriati</taxon>
        <taxon>Methanobacteriota</taxon>
        <taxon>Stenosarchaea group</taxon>
        <taxon>Halobacteria</taxon>
        <taxon>Halobacteriales</taxon>
        <taxon>Haloferacaceae</taxon>
        <taxon>Halobaculum</taxon>
    </lineage>
</organism>
<dbReference type="RefSeq" id="WP_284032341.1">
    <property type="nucleotide sequence ID" value="NZ_CP126154.1"/>
</dbReference>
<reference evidence="6 7" key="1">
    <citation type="journal article" date="2019" name="Int. J. Syst. Evol. Microbiol.">
        <title>The Global Catalogue of Microorganisms (GCM) 10K type strain sequencing project: providing services to taxonomists for standard genome sequencing and annotation.</title>
        <authorList>
            <consortium name="The Broad Institute Genomics Platform"/>
            <consortium name="The Broad Institute Genome Sequencing Center for Infectious Disease"/>
            <person name="Wu L."/>
            <person name="Ma J."/>
        </authorList>
    </citation>
    <scope>NUCLEOTIDE SEQUENCE [LARGE SCALE GENOMIC DNA]</scope>
    <source>
        <strain evidence="6 7">DT31</strain>
    </source>
</reference>
<dbReference type="EMBL" id="JBHTAH010000006">
    <property type="protein sequence ID" value="MFC7069760.1"/>
    <property type="molecule type" value="Genomic_DNA"/>
</dbReference>
<comment type="catalytic activity">
    <reaction evidence="4">
        <text>alpha,alpha-trehalose 6-phosphate + H2O = alpha,alpha-trehalose + phosphate</text>
        <dbReference type="Rhea" id="RHEA:23420"/>
        <dbReference type="ChEBI" id="CHEBI:15377"/>
        <dbReference type="ChEBI" id="CHEBI:16551"/>
        <dbReference type="ChEBI" id="CHEBI:43474"/>
        <dbReference type="ChEBI" id="CHEBI:58429"/>
        <dbReference type="EC" id="3.1.3.12"/>
    </reaction>
</comment>
<name>A0ABD5WE35_9EURY</name>
<dbReference type="GO" id="GO:0046872">
    <property type="term" value="F:metal ion binding"/>
    <property type="evidence" value="ECO:0007669"/>
    <property type="project" value="UniProtKB-KW"/>
</dbReference>
<dbReference type="Gene3D" id="3.40.50.1000">
    <property type="entry name" value="HAD superfamily/HAD-like"/>
    <property type="match status" value="1"/>
</dbReference>
<accession>A0ABD5WE35</accession>
<comment type="cofactor">
    <cofactor evidence="4">
        <name>Mg(2+)</name>
        <dbReference type="ChEBI" id="CHEBI:18420"/>
    </cofactor>
</comment>
<dbReference type="InterPro" id="IPR044651">
    <property type="entry name" value="OTSB-like"/>
</dbReference>
<dbReference type="EC" id="3.1.3.12" evidence="4"/>